<dbReference type="FunFam" id="3.30.200.20:FF:000330">
    <property type="entry name" value="G-type lectin S-receptor-like serine/threonine-protein kinase At4g03230"/>
    <property type="match status" value="1"/>
</dbReference>
<evidence type="ECO:0000259" key="24">
    <source>
        <dbReference type="PROSITE" id="PS50927"/>
    </source>
</evidence>
<dbReference type="GO" id="GO:0005886">
    <property type="term" value="C:plasma membrane"/>
    <property type="evidence" value="ECO:0007669"/>
    <property type="project" value="UniProtKB-SubCell"/>
</dbReference>
<evidence type="ECO:0000259" key="25">
    <source>
        <dbReference type="PROSITE" id="PS50948"/>
    </source>
</evidence>
<dbReference type="CDD" id="cd00054">
    <property type="entry name" value="EGF_CA"/>
    <property type="match status" value="1"/>
</dbReference>
<reference evidence="26" key="1">
    <citation type="journal article" date="2018" name="New Phytol.">
        <title>Genetic variants in microRNA biogenesis genes as novel indicators for secondary growth in Populus.</title>
        <authorList>
            <person name="Chen B."/>
            <person name="Chen J."/>
            <person name="Du Q."/>
            <person name="Zhou D."/>
            <person name="Wang L."/>
            <person name="Xie J."/>
            <person name="Li Y."/>
            <person name="Zhang D."/>
        </authorList>
    </citation>
    <scope>NUCLEOTIDE SEQUENCE</scope>
</reference>
<dbReference type="GO" id="GO:0106310">
    <property type="term" value="F:protein serine kinase activity"/>
    <property type="evidence" value="ECO:0007669"/>
    <property type="project" value="RHEA"/>
</dbReference>
<dbReference type="GO" id="GO:0005524">
    <property type="term" value="F:ATP binding"/>
    <property type="evidence" value="ECO:0007669"/>
    <property type="project" value="UniProtKB-KW"/>
</dbReference>
<dbReference type="CDD" id="cd01098">
    <property type="entry name" value="PAN_AP_plant"/>
    <property type="match status" value="1"/>
</dbReference>
<keyword evidence="2" id="KW-1003">Cell membrane</keyword>
<comment type="subcellular location">
    <subcellularLocation>
        <location evidence="1">Cell membrane</location>
        <topology evidence="1">Single-pass type I membrane protein</topology>
    </subcellularLocation>
</comment>
<keyword evidence="16" id="KW-0325">Glycoprotein</keyword>
<dbReference type="InterPro" id="IPR001480">
    <property type="entry name" value="Bulb-type_lectin_dom"/>
</dbReference>
<evidence type="ECO:0000256" key="12">
    <source>
        <dbReference type="ARBA" id="ARBA00022989"/>
    </source>
</evidence>
<dbReference type="PANTHER" id="PTHR27002:SF932">
    <property type="entry name" value="RECEPTOR-LIKE SERINE_THREONINE-PROTEIN KINASE"/>
    <property type="match status" value="1"/>
</dbReference>
<dbReference type="EC" id="2.7.11.1" evidence="19"/>
<evidence type="ECO:0000259" key="22">
    <source>
        <dbReference type="PROSITE" id="PS50011"/>
    </source>
</evidence>
<dbReference type="CDD" id="cd14066">
    <property type="entry name" value="STKc_IRAK"/>
    <property type="match status" value="1"/>
</dbReference>
<dbReference type="InterPro" id="IPR011009">
    <property type="entry name" value="Kinase-like_dom_sf"/>
</dbReference>
<feature type="domain" description="Apple" evidence="25">
    <location>
        <begin position="365"/>
        <end position="445"/>
    </location>
</feature>
<evidence type="ECO:0000259" key="23">
    <source>
        <dbReference type="PROSITE" id="PS50026"/>
    </source>
</evidence>
<dbReference type="SUPFAM" id="SSF56112">
    <property type="entry name" value="Protein kinase-like (PK-like)"/>
    <property type="match status" value="1"/>
</dbReference>
<dbReference type="InterPro" id="IPR008271">
    <property type="entry name" value="Ser/Thr_kinase_AS"/>
</dbReference>
<dbReference type="Gene3D" id="2.90.10.10">
    <property type="entry name" value="Bulb-type lectin domain"/>
    <property type="match status" value="1"/>
</dbReference>
<dbReference type="SMART" id="SM00108">
    <property type="entry name" value="B_lectin"/>
    <property type="match status" value="1"/>
</dbReference>
<evidence type="ECO:0000256" key="2">
    <source>
        <dbReference type="ARBA" id="ARBA00022475"/>
    </source>
</evidence>
<evidence type="ECO:0000256" key="11">
    <source>
        <dbReference type="ARBA" id="ARBA00022840"/>
    </source>
</evidence>
<evidence type="ECO:0000256" key="16">
    <source>
        <dbReference type="ARBA" id="ARBA00023180"/>
    </source>
</evidence>
<proteinExistence type="evidence at transcript level"/>
<dbReference type="Pfam" id="PF01453">
    <property type="entry name" value="B_lectin"/>
    <property type="match status" value="1"/>
</dbReference>
<dbReference type="InterPro" id="IPR000858">
    <property type="entry name" value="S_locus_glycoprot_dom"/>
</dbReference>
<dbReference type="PIRSF" id="PIRSF000641">
    <property type="entry name" value="SRK"/>
    <property type="match status" value="1"/>
</dbReference>
<dbReference type="InterPro" id="IPR036426">
    <property type="entry name" value="Bulb-type_lectin_dom_sf"/>
</dbReference>
<feature type="transmembrane region" description="Helical" evidence="21">
    <location>
        <begin position="457"/>
        <end position="480"/>
    </location>
</feature>
<evidence type="ECO:0000256" key="19">
    <source>
        <dbReference type="PIRNR" id="PIRNR000641"/>
    </source>
</evidence>
<comment type="catalytic activity">
    <reaction evidence="17 19">
        <text>L-threonyl-[protein] + ATP = O-phospho-L-threonyl-[protein] + ADP + H(+)</text>
        <dbReference type="Rhea" id="RHEA:46608"/>
        <dbReference type="Rhea" id="RHEA-COMP:11060"/>
        <dbReference type="Rhea" id="RHEA-COMP:11605"/>
        <dbReference type="ChEBI" id="CHEBI:15378"/>
        <dbReference type="ChEBI" id="CHEBI:30013"/>
        <dbReference type="ChEBI" id="CHEBI:30616"/>
        <dbReference type="ChEBI" id="CHEBI:61977"/>
        <dbReference type="ChEBI" id="CHEBI:456216"/>
        <dbReference type="EC" id="2.7.11.1"/>
    </reaction>
</comment>
<evidence type="ECO:0000256" key="17">
    <source>
        <dbReference type="ARBA" id="ARBA00047899"/>
    </source>
</evidence>
<feature type="domain" description="Protein kinase" evidence="22">
    <location>
        <begin position="545"/>
        <end position="830"/>
    </location>
</feature>
<feature type="domain" description="EGF-like" evidence="23">
    <location>
        <begin position="310"/>
        <end position="346"/>
    </location>
</feature>
<keyword evidence="4 20" id="KW-0245">EGF-like domain</keyword>
<dbReference type="InterPro" id="IPR000719">
    <property type="entry name" value="Prot_kinase_dom"/>
</dbReference>
<dbReference type="InterPro" id="IPR003609">
    <property type="entry name" value="Pan_app"/>
</dbReference>
<keyword evidence="10 19" id="KW-0418">Kinase</keyword>
<dbReference type="FunFam" id="2.90.10.10:FF:000005">
    <property type="entry name" value="G-type lectin S-receptor-like serine/threonine-protein kinase"/>
    <property type="match status" value="1"/>
</dbReference>
<dbReference type="AlphaFoldDB" id="A0A385JIF5"/>
<dbReference type="PROSITE" id="PS00108">
    <property type="entry name" value="PROTEIN_KINASE_ST"/>
    <property type="match status" value="1"/>
</dbReference>
<evidence type="ECO:0000256" key="5">
    <source>
        <dbReference type="ARBA" id="ARBA00022679"/>
    </source>
</evidence>
<keyword evidence="13 21" id="KW-0472">Membrane</keyword>
<comment type="catalytic activity">
    <reaction evidence="18 19">
        <text>L-seryl-[protein] + ATP = O-phospho-L-seryl-[protein] + ADP + H(+)</text>
        <dbReference type="Rhea" id="RHEA:17989"/>
        <dbReference type="Rhea" id="RHEA-COMP:9863"/>
        <dbReference type="Rhea" id="RHEA-COMP:11604"/>
        <dbReference type="ChEBI" id="CHEBI:15378"/>
        <dbReference type="ChEBI" id="CHEBI:29999"/>
        <dbReference type="ChEBI" id="CHEBI:30616"/>
        <dbReference type="ChEBI" id="CHEBI:83421"/>
        <dbReference type="ChEBI" id="CHEBI:456216"/>
        <dbReference type="EC" id="2.7.11.1"/>
    </reaction>
</comment>
<sequence>MIRKKKKKTIGSKKDQFSQLDPKASTIESHVKDWNNLCYEAPSCHAATNTLTKGQSIKDGETLISVDENFELGFFSPGNSTSRYVGVRYSKIQDQAVIWVANRDKPISGTDGVLRIGEDGNLMVVDGNGSSVWSSNASFVSSNTTLMLDTTGNLILSSNDSIGDTDKAYWQSFNNPTDTYLPDMKVLIGSAEIHAFTSWKSTSDPSPGNFTMGVDPRGAPQIVVWEQSRRRWRSGHWNSQIFSGVPSMAALTTYRYGFKVTPGNDGKFYLTYNPSDPSELMKFQITWNGFEEQQRWNESTKAWQVIQSQPSEECEKYNHCGNFGVCTPSGSPNCRCLEGFQPRHPDQWRLGNLSGGCERRSPLQCQRNTSNGGEDGFKAVRCTKLPDFADVDQLSSDDCKTTCQNNCSCKAYAHVTGIGCMIWNGDLTDVQNHMQSGNTLYVRLAYSELDHSRMSTYVIVLIVLAGLAFLAICIWLLWMLKKKLKATPASMSTNHELQVYDLSRSKEYPTDLSGPGDLVIEGSQVNGPDLPMFNFNCVAAATNNFSEENKLGQGGFGPVYKGKLPGGEEIAVKRLSKISGQGLQEFKNEIILIAKLQHRNLVRLLGCSIQGDEKMLIYEYMPNKSLDYFLFDPEKQGLLEWNKRFEIIEGIARGLLYLHRDSRLRIIHRDLKASNILLDEGMNPKISDFGMARIFGANQNEINTNRVVGTYGYMAPEYAMEGLFSVKSDVYSFGVLLLEIVSGRRNTSFRMTDHVILIAYAWDLWSEGKAMEMVDPSIRDSCNENEVLRCIQLGMLCVQDSALHRPNMASVVLMLESSTTSIPLPREPTFTSVRASIDTETFMEAQEITSSNDLTVSMVAGR</sequence>
<name>A0A385JIF5_POPTO</name>
<evidence type="ECO:0000256" key="15">
    <source>
        <dbReference type="ARBA" id="ARBA00023170"/>
    </source>
</evidence>
<evidence type="ECO:0000256" key="7">
    <source>
        <dbReference type="ARBA" id="ARBA00022729"/>
    </source>
</evidence>
<dbReference type="Pfam" id="PF08276">
    <property type="entry name" value="PAN_2"/>
    <property type="match status" value="1"/>
</dbReference>
<dbReference type="SUPFAM" id="SSF51110">
    <property type="entry name" value="alpha-D-mannose-specific plant lectins"/>
    <property type="match status" value="1"/>
</dbReference>
<evidence type="ECO:0000256" key="13">
    <source>
        <dbReference type="ARBA" id="ARBA00023136"/>
    </source>
</evidence>
<dbReference type="Gene3D" id="3.30.200.20">
    <property type="entry name" value="Phosphorylase Kinase, domain 1"/>
    <property type="match status" value="1"/>
</dbReference>
<dbReference type="GO" id="GO:0004674">
    <property type="term" value="F:protein serine/threonine kinase activity"/>
    <property type="evidence" value="ECO:0007669"/>
    <property type="project" value="UniProtKB-KW"/>
</dbReference>
<feature type="domain" description="Bulb-type lectin" evidence="24">
    <location>
        <begin position="48"/>
        <end position="169"/>
    </location>
</feature>
<evidence type="ECO:0000256" key="3">
    <source>
        <dbReference type="ARBA" id="ARBA00022527"/>
    </source>
</evidence>
<dbReference type="InterPro" id="IPR024171">
    <property type="entry name" value="SRK-like_kinase"/>
</dbReference>
<dbReference type="PROSITE" id="PS50026">
    <property type="entry name" value="EGF_3"/>
    <property type="match status" value="1"/>
</dbReference>
<dbReference type="PROSITE" id="PS50011">
    <property type="entry name" value="PROTEIN_KINASE_DOM"/>
    <property type="match status" value="1"/>
</dbReference>
<keyword evidence="12 21" id="KW-1133">Transmembrane helix</keyword>
<dbReference type="InterPro" id="IPR001245">
    <property type="entry name" value="Ser-Thr/Tyr_kinase_cat_dom"/>
</dbReference>
<organism evidence="26">
    <name type="scientific">Populus tomentosa</name>
    <name type="common">Chinese white poplar</name>
    <dbReference type="NCBI Taxonomy" id="118781"/>
    <lineage>
        <taxon>Eukaryota</taxon>
        <taxon>Viridiplantae</taxon>
        <taxon>Streptophyta</taxon>
        <taxon>Embryophyta</taxon>
        <taxon>Tracheophyta</taxon>
        <taxon>Spermatophyta</taxon>
        <taxon>Magnoliopsida</taxon>
        <taxon>eudicotyledons</taxon>
        <taxon>Gunneridae</taxon>
        <taxon>Pentapetalae</taxon>
        <taxon>rosids</taxon>
        <taxon>fabids</taxon>
        <taxon>Malpighiales</taxon>
        <taxon>Salicaceae</taxon>
        <taxon>Saliceae</taxon>
        <taxon>Populus</taxon>
    </lineage>
</organism>
<accession>A0A385JIF5</accession>
<comment type="caution">
    <text evidence="20">Lacks conserved residue(s) required for the propagation of feature annotation.</text>
</comment>
<evidence type="ECO:0000256" key="1">
    <source>
        <dbReference type="ARBA" id="ARBA00004251"/>
    </source>
</evidence>
<evidence type="ECO:0000256" key="18">
    <source>
        <dbReference type="ARBA" id="ARBA00048679"/>
    </source>
</evidence>
<dbReference type="InterPro" id="IPR000742">
    <property type="entry name" value="EGF"/>
</dbReference>
<dbReference type="PANTHER" id="PTHR27002">
    <property type="entry name" value="RECEPTOR-LIKE SERINE/THREONINE-PROTEIN KINASE SD1-8"/>
    <property type="match status" value="1"/>
</dbReference>
<comment type="similarity">
    <text evidence="19">Belongs to the protein kinase superfamily. Ser/Thr protein kinase family.</text>
</comment>
<evidence type="ECO:0000256" key="4">
    <source>
        <dbReference type="ARBA" id="ARBA00022536"/>
    </source>
</evidence>
<evidence type="ECO:0000256" key="10">
    <source>
        <dbReference type="ARBA" id="ARBA00022777"/>
    </source>
</evidence>
<dbReference type="GO" id="GO:0030246">
    <property type="term" value="F:carbohydrate binding"/>
    <property type="evidence" value="ECO:0007669"/>
    <property type="project" value="UniProtKB-KW"/>
</dbReference>
<dbReference type="Gene3D" id="1.10.510.10">
    <property type="entry name" value="Transferase(Phosphotransferase) domain 1"/>
    <property type="match status" value="1"/>
</dbReference>
<evidence type="ECO:0000256" key="9">
    <source>
        <dbReference type="ARBA" id="ARBA00022741"/>
    </source>
</evidence>
<keyword evidence="5 19" id="KW-0808">Transferase</keyword>
<evidence type="ECO:0000256" key="20">
    <source>
        <dbReference type="PROSITE-ProRule" id="PRU00076"/>
    </source>
</evidence>
<keyword evidence="8 26" id="KW-0430">Lectin</keyword>
<keyword evidence="7" id="KW-0732">Signal</keyword>
<keyword evidence="14" id="KW-1015">Disulfide bond</keyword>
<dbReference type="GO" id="GO:0048544">
    <property type="term" value="P:recognition of pollen"/>
    <property type="evidence" value="ECO:0007669"/>
    <property type="project" value="InterPro"/>
</dbReference>
<evidence type="ECO:0000256" key="8">
    <source>
        <dbReference type="ARBA" id="ARBA00022734"/>
    </source>
</evidence>
<evidence type="ECO:0000256" key="14">
    <source>
        <dbReference type="ARBA" id="ARBA00023157"/>
    </source>
</evidence>
<dbReference type="SMART" id="SM00220">
    <property type="entry name" value="S_TKc"/>
    <property type="match status" value="1"/>
</dbReference>
<keyword evidence="9 19" id="KW-0547">Nucleotide-binding</keyword>
<dbReference type="EMBL" id="MF463547">
    <property type="protein sequence ID" value="AXY97804.1"/>
    <property type="molecule type" value="mRNA"/>
</dbReference>
<evidence type="ECO:0000313" key="26">
    <source>
        <dbReference type="EMBL" id="AXY97804.1"/>
    </source>
</evidence>
<evidence type="ECO:0000256" key="6">
    <source>
        <dbReference type="ARBA" id="ARBA00022692"/>
    </source>
</evidence>
<keyword evidence="15" id="KW-0675">Receptor</keyword>
<protein>
    <recommendedName>
        <fullName evidence="19">Receptor-like serine/threonine-protein kinase</fullName>
        <ecNumber evidence="19">2.7.11.1</ecNumber>
    </recommendedName>
</protein>
<keyword evidence="11 19" id="KW-0067">ATP-binding</keyword>
<gene>
    <name evidence="26" type="primary">B120</name>
    <name evidence="26" type="ORF">Potri.011G037300</name>
</gene>
<keyword evidence="3 19" id="KW-0723">Serine/threonine-protein kinase</keyword>
<dbReference type="Pfam" id="PF07714">
    <property type="entry name" value="PK_Tyr_Ser-Thr"/>
    <property type="match status" value="1"/>
</dbReference>
<dbReference type="FunFam" id="1.10.510.10:FF:000060">
    <property type="entry name" value="G-type lectin S-receptor-like serine/threonine-protein kinase"/>
    <property type="match status" value="1"/>
</dbReference>
<dbReference type="PROSITE" id="PS50948">
    <property type="entry name" value="PAN"/>
    <property type="match status" value="1"/>
</dbReference>
<dbReference type="CDD" id="cd00028">
    <property type="entry name" value="B_lectin"/>
    <property type="match status" value="1"/>
</dbReference>
<evidence type="ECO:0000256" key="21">
    <source>
        <dbReference type="SAM" id="Phobius"/>
    </source>
</evidence>
<dbReference type="SMART" id="SM00473">
    <property type="entry name" value="PAN_AP"/>
    <property type="match status" value="1"/>
</dbReference>
<keyword evidence="6 21" id="KW-0812">Transmembrane</keyword>
<dbReference type="PROSITE" id="PS50927">
    <property type="entry name" value="BULB_LECTIN"/>
    <property type="match status" value="1"/>
</dbReference>
<dbReference type="Pfam" id="PF00954">
    <property type="entry name" value="S_locus_glycop"/>
    <property type="match status" value="1"/>
</dbReference>